<feature type="domain" description="PKS/mFAS DH" evidence="12">
    <location>
        <begin position="949"/>
        <end position="1257"/>
    </location>
</feature>
<dbReference type="InterPro" id="IPR023213">
    <property type="entry name" value="CAT-like_dom_sf"/>
</dbReference>
<dbReference type="InterPro" id="IPR042104">
    <property type="entry name" value="PKS_dehydratase_sf"/>
</dbReference>
<dbReference type="PROSITE" id="PS00606">
    <property type="entry name" value="KS3_1"/>
    <property type="match status" value="1"/>
</dbReference>
<dbReference type="InterPro" id="IPR049900">
    <property type="entry name" value="PKS_mFAS_DH"/>
</dbReference>
<dbReference type="GO" id="GO:0032259">
    <property type="term" value="P:methylation"/>
    <property type="evidence" value="ECO:0007669"/>
    <property type="project" value="UniProtKB-KW"/>
</dbReference>
<dbReference type="GO" id="GO:0016491">
    <property type="term" value="F:oxidoreductase activity"/>
    <property type="evidence" value="ECO:0007669"/>
    <property type="project" value="UniProtKB-KW"/>
</dbReference>
<dbReference type="Pfam" id="PF00550">
    <property type="entry name" value="PP-binding"/>
    <property type="match status" value="1"/>
</dbReference>
<dbReference type="InterPro" id="IPR032821">
    <property type="entry name" value="PKS_assoc"/>
</dbReference>
<dbReference type="InterPro" id="IPR018201">
    <property type="entry name" value="Ketoacyl_synth_AS"/>
</dbReference>
<dbReference type="Gene3D" id="3.40.366.10">
    <property type="entry name" value="Malonyl-Coenzyme A Acyl Carrier Protein, domain 2"/>
    <property type="match status" value="1"/>
</dbReference>
<dbReference type="PROSITE" id="PS52019">
    <property type="entry name" value="PKS_MFAS_DH"/>
    <property type="match status" value="1"/>
</dbReference>
<feature type="domain" description="Carrier" evidence="10">
    <location>
        <begin position="2435"/>
        <end position="2510"/>
    </location>
</feature>
<dbReference type="InterPro" id="IPR014043">
    <property type="entry name" value="Acyl_transferase_dom"/>
</dbReference>
<dbReference type="SMART" id="SM00822">
    <property type="entry name" value="PKS_KR"/>
    <property type="match status" value="1"/>
</dbReference>
<evidence type="ECO:0000256" key="2">
    <source>
        <dbReference type="ARBA" id="ARBA00022553"/>
    </source>
</evidence>
<dbReference type="PROSITE" id="PS50075">
    <property type="entry name" value="CARRIER"/>
    <property type="match status" value="1"/>
</dbReference>
<dbReference type="Gene3D" id="3.30.559.30">
    <property type="entry name" value="Nonribosomal peptide synthetase, condensation domain"/>
    <property type="match status" value="1"/>
</dbReference>
<evidence type="ECO:0000256" key="8">
    <source>
        <dbReference type="PROSITE-ProRule" id="PRU01363"/>
    </source>
</evidence>
<feature type="region of interest" description="Disordered" evidence="9">
    <location>
        <begin position="2518"/>
        <end position="2562"/>
    </location>
</feature>
<dbReference type="Gene3D" id="3.40.50.150">
    <property type="entry name" value="Vaccinia Virus protein VP39"/>
    <property type="match status" value="1"/>
</dbReference>
<evidence type="ECO:0000256" key="1">
    <source>
        <dbReference type="ARBA" id="ARBA00022450"/>
    </source>
</evidence>
<dbReference type="SUPFAM" id="SSF53901">
    <property type="entry name" value="Thiolase-like"/>
    <property type="match status" value="1"/>
</dbReference>
<keyword evidence="4" id="KW-0808">Transferase</keyword>
<evidence type="ECO:0000256" key="3">
    <source>
        <dbReference type="ARBA" id="ARBA00022603"/>
    </source>
</evidence>
<dbReference type="Pfam" id="PF00698">
    <property type="entry name" value="Acyl_transf_1"/>
    <property type="match status" value="1"/>
</dbReference>
<dbReference type="CDD" id="cd19532">
    <property type="entry name" value="C_PKS-NRPS"/>
    <property type="match status" value="1"/>
</dbReference>
<keyword evidence="7" id="KW-0511">Multifunctional enzyme</keyword>
<sequence length="3008" mass="331951">MAQRNYQNEPVVIVGSGCRFPGGANTPSKLWDLLKEPRDVQSKIPIERFDVDTFYHPDGTHHGRTNAPYAYFLKEDLHAFDAPFFNIQAGEAESMDPQQRLLLETVYEAVSNAGMRLQDLQGSSTAVYVGMMTHDYETTSTRDLENIPTYSATGVAVSIASNRISYFFDWHGPSMTIDTACSSSLAAVHLAVQQLRSGQSIMAVAAGANLILGPMTFVLESKLNMLSPSGRSRMWDAGADGYARGEAVCSVILKTLSQALKDGDKIECVIRETGINQDGRTTGITMPNHDAQEALIRSTYARAGLDITNPQERCQFFEAHGTGTPAGDPQEANAIASAFFGKGIDSNTGKDPLLVGSIKTVVGHTEGTAGIAGLLKASLAVQHGVIPPNLLFNKLSPRVAPFYTHLKITTEAIPWPTVPPGQPRRASVNSFGFGGTNAHAIVEEYLDPSQNATATEPTLPETAVSCLPIVLSAKSKKSLKSMMESIIHFVDTQEFNLQDLACTLLEERSVLPFRRAIIGNNKESLRLALEAAIEDADVWTDFSTDAKGKPRVLGIFTGQGAQWPGMLKKLLVGVPYAAHIIEELDEPLRTLPEKYRPSWRLHDQLLLEGEASNVRHANFSQPLCCAVQIVLVRLLSAAGIEFSAVVGHSSGEIACAFAAGFISAAQAIRIAYLRGVVSAKHASSPTGQDGAMLAAGMSYDDAKELCELEDFDGRVCVAASNSPDSVTISGDIDAIQHVQGVLEDESTFARLLKIDKAYHSHHMLPCAAPYVQLLEECGCAVADAKPTRAGVIWFSSVHETNKEMTSDDVTANYWKDNLVSPVLFSHAVQKAALTCRGLQVGVEVGCHPALKGPCLATVKDALNGTELPYTGCMERGADDVDAFARALGYLWERFGIQAIDSTGFVKQVSPQLPFQSLAKVLPLYPWDHSRRFWTESRSTAEHLRGQHPHLLLGKLSSTASTFQWSNFVRPRDLEWLDGHGLQGQTVFPAAGYIVMAMEAAIRVAGDHGYEVELLEILDMDINKAVVFEDDNSLVELNLSANVTSERDEHGILTLNFSIDSCLAKESGLSTSAKGEIIITLADKSSSPRDKMVLPAPEEEHPHLNKIKIDAFYKELDLMGYNYSKDFRALKTLRRADGKATGTFTSLALLDPVRRQPLLLHPAPLDIAFQTVIGAYSSPGDRRLRSLYVPTHIDRISLVPSFCLSAAESGTDELAFNTTNTYDKGDFLSGDITVFDPEKTLVQVENIIFKPFSPPTASTDHRIFAKWFWNPLTPDKLLDNPAYWATEQDKKAIPTIERIVYFYIKSFLDNLTTADYENAATHIKRQIDWFKHVRNEAHSGHHLWYDESWERDSPAEIQELCEINSYHPHVRLVQRVGENLFSVTCQGQSPFDLMDHDGLLTEFYTNKLSFGPALYYARDLVAQIAHRFQSMDILEIGAGTGGATKHILSTPQLGFNSYTYTDISTDFFEQARGKFAELDAEGLMQFEPLDIRQSPAEQGFREHSYDLVIASNVLHATPKLEETMAHARSLLKPGGHMVILEITHREHSRLGFLFGLFPDWWAGVDEGRVLEPFVSYDLWDSILKRVGFSGIESRTLDRDATLFPTSVFSTYATDSRIDALHNPLSAPLKTSYPPLVVIGGKSPETRRIMDEMTAIIPHRTVQSVLRLEELVSADLQPKSTFVVLSEVDEEIFAHLDEDKFEAVKSLLFLASNMLWLTESAWIDNPHQASTIGMLRSIAREHPDRGLTIIDSDSAKNMDTKFLVEQVLRLEDSDDDFTASSTWTDEPEVYWCKGRAWIPRMKRDMVRNDRMNSSRRPVFGYFDPTQTPVALKRMEPSPYYLEAAETFPGLGNAEKPGNMTIYARYALSQAIRVGRLGYFHLVQGRTPDGAPVVALAKQNASVVQVPKSHVFAVSSSMADRDPDEFLMSVAATLIDETISRIAEDSGSMASVLVLEPPSFCIDTLLEEAKRRGFQIYFATTSPSLERASPSSARWVSLHGRETDSRLSQVLPANLTAFFDMSVNQTAVAIGHRLARVLPPSCFKYACDYILRSTAYSSQGSEQEGSIVEELITAAAVRTIGKDGFEVVPAGQLAGSTEKRLGLFSLVDWKVEKPLPAKIRPVDSGNLFVDDKTYLLVGLTGDLGRSLARWMILHGAKYVVLTSRNPRVDTRWITHVEALGGKVTILPMDVASEDSVDAGLAKLKDLMLPPPAGIAFGPLVLQDVMLKNMDLQSMSMVLEPKVRGAQILHERFADPTSSNPLDFFVMFSSIVAAMGNPGQANYSAANAYLQALAQQRLSKGLAGSTIDIGAVYGIGFVTRAELEEDFNAIRFMFDSVEEHELHTLFAEAVVSGRQALTRFFEEEKREKTVIDMADVELITGIPALDPALKDRITFFRDPRVGNFKIPEQRRGTVESGAGAKGSVKEQLQQATTLGQVRQIVIDNLSAKLSVTLQIADGESLHPDVPLIDQGVDSLGAVTVGSWFSKQLLLDLPLLKVLSGASVADLADDAAVRLPPSAIPLVDRGEEADADSSEETTSNTTTNDTSVKTTLDGSGDSLPDEDETVSDETVVVRYEKMSLAQEYSWKIQREVQDPTIFNNTIGMFMKGAMDLGRLSRALRTVMRRHEIFRTAFNPSGNDADTTPQQMVLKNTNNKVQILQVADRASAEEVYRKLHETKYDIAAGDTLRLVDCYWGEDEHLLLVAYHRLVGDGSTTENLFVEAAQLYSDMALEQPRLQFADLAAQQRRDFQEGRLEESISFWSDMHRKESRSAPLPLMQSLVSDDASSPEQTEALRTWEQHEAIARLDPMVAFRIKDRSRKHKATPMHFYLTAYHVLLSRMTGNDNITIGIADTNRSTMDEVSAMGFFANLLPLRFRQFTSSNTFGEQLVSVKENVREAMKHSRVPYGVIHDRLGLGLPGTTPSAALFQAVFDYKQGQAESGRIGDAVMTEVIASRERTPYDVVLEMSDDPTKNPLITVKLAGSKYSSQASHAFLDDYIFLLSMFSMNPALKLA</sequence>
<dbReference type="CDD" id="cd00833">
    <property type="entry name" value="PKS"/>
    <property type="match status" value="1"/>
</dbReference>
<evidence type="ECO:0000259" key="12">
    <source>
        <dbReference type="PROSITE" id="PS52019"/>
    </source>
</evidence>
<keyword evidence="14" id="KW-1185">Reference proteome</keyword>
<dbReference type="PANTHER" id="PTHR43775">
    <property type="entry name" value="FATTY ACID SYNTHASE"/>
    <property type="match status" value="1"/>
</dbReference>
<feature type="region of interest" description="C-terminal hotdog fold" evidence="8">
    <location>
        <begin position="1103"/>
        <end position="1257"/>
    </location>
</feature>
<dbReference type="InterPro" id="IPR016039">
    <property type="entry name" value="Thiolase-like"/>
</dbReference>
<dbReference type="PROSITE" id="PS52004">
    <property type="entry name" value="KS3_2"/>
    <property type="match status" value="1"/>
</dbReference>
<dbReference type="Gene3D" id="3.40.47.10">
    <property type="match status" value="1"/>
</dbReference>
<gene>
    <name evidence="13" type="ORF">CONLIGDRAFT_602237</name>
</gene>
<dbReference type="Pfam" id="PF00109">
    <property type="entry name" value="ketoacyl-synt"/>
    <property type="match status" value="1"/>
</dbReference>
<dbReference type="Pfam" id="PF08659">
    <property type="entry name" value="KR"/>
    <property type="match status" value="1"/>
</dbReference>
<evidence type="ECO:0000256" key="4">
    <source>
        <dbReference type="ARBA" id="ARBA00022679"/>
    </source>
</evidence>
<dbReference type="GO" id="GO:0004312">
    <property type="term" value="F:fatty acid synthase activity"/>
    <property type="evidence" value="ECO:0007669"/>
    <property type="project" value="TreeGrafter"/>
</dbReference>
<dbReference type="Pfam" id="PF21089">
    <property type="entry name" value="PKS_DH_N"/>
    <property type="match status" value="1"/>
</dbReference>
<proteinExistence type="predicted"/>
<dbReference type="EMBL" id="KV875101">
    <property type="protein sequence ID" value="OIW25675.1"/>
    <property type="molecule type" value="Genomic_DNA"/>
</dbReference>
<dbReference type="SUPFAM" id="SSF51735">
    <property type="entry name" value="NAD(P)-binding Rossmann-fold domains"/>
    <property type="match status" value="2"/>
</dbReference>
<dbReference type="InterPro" id="IPR036291">
    <property type="entry name" value="NAD(P)-bd_dom_sf"/>
</dbReference>
<dbReference type="InParanoid" id="A0A1J7IEG8"/>
<dbReference type="SUPFAM" id="SSF47336">
    <property type="entry name" value="ACP-like"/>
    <property type="match status" value="1"/>
</dbReference>
<dbReference type="InterPro" id="IPR014031">
    <property type="entry name" value="Ketoacyl_synth_C"/>
</dbReference>
<dbReference type="SMART" id="SM00825">
    <property type="entry name" value="PKS_KS"/>
    <property type="match status" value="1"/>
</dbReference>
<keyword evidence="5" id="KW-0677">Repeat</keyword>
<reference evidence="13 14" key="1">
    <citation type="submission" date="2016-10" db="EMBL/GenBank/DDBJ databases">
        <title>Draft genome sequence of Coniochaeta ligniaria NRRL30616, a lignocellulolytic fungus for bioabatement of inhibitors in plant biomass hydrolysates.</title>
        <authorList>
            <consortium name="DOE Joint Genome Institute"/>
            <person name="Jimenez D.J."/>
            <person name="Hector R.E."/>
            <person name="Riley R."/>
            <person name="Sun H."/>
            <person name="Grigoriev I.V."/>
            <person name="Van Elsas J.D."/>
            <person name="Nichols N.N."/>
        </authorList>
    </citation>
    <scope>NUCLEOTIDE SEQUENCE [LARGE SCALE GENOMIC DNA]</scope>
    <source>
        <strain evidence="13 14">NRRL 30616</strain>
    </source>
</reference>
<evidence type="ECO:0000256" key="7">
    <source>
        <dbReference type="ARBA" id="ARBA00023268"/>
    </source>
</evidence>
<dbReference type="InterPro" id="IPR029063">
    <property type="entry name" value="SAM-dependent_MTases_sf"/>
</dbReference>
<dbReference type="InterPro" id="IPR036736">
    <property type="entry name" value="ACP-like_sf"/>
</dbReference>
<dbReference type="InterPro" id="IPR013217">
    <property type="entry name" value="Methyltransf_12"/>
</dbReference>
<dbReference type="InterPro" id="IPR013968">
    <property type="entry name" value="PKS_KR"/>
</dbReference>
<evidence type="ECO:0000256" key="9">
    <source>
        <dbReference type="SAM" id="MobiDB-lite"/>
    </source>
</evidence>
<organism evidence="13 14">
    <name type="scientific">Coniochaeta ligniaria NRRL 30616</name>
    <dbReference type="NCBI Taxonomy" id="1408157"/>
    <lineage>
        <taxon>Eukaryota</taxon>
        <taxon>Fungi</taxon>
        <taxon>Dikarya</taxon>
        <taxon>Ascomycota</taxon>
        <taxon>Pezizomycotina</taxon>
        <taxon>Sordariomycetes</taxon>
        <taxon>Sordariomycetidae</taxon>
        <taxon>Coniochaetales</taxon>
        <taxon>Coniochaetaceae</taxon>
        <taxon>Coniochaeta</taxon>
    </lineage>
</organism>
<evidence type="ECO:0000256" key="5">
    <source>
        <dbReference type="ARBA" id="ARBA00022737"/>
    </source>
</evidence>
<dbReference type="SMART" id="SM00827">
    <property type="entry name" value="PKS_AT"/>
    <property type="match status" value="1"/>
</dbReference>
<dbReference type="GO" id="GO:0009403">
    <property type="term" value="P:toxin biosynthetic process"/>
    <property type="evidence" value="ECO:0007669"/>
    <property type="project" value="UniProtKB-ARBA"/>
</dbReference>
<keyword evidence="2" id="KW-0597">Phosphoprotein</keyword>
<keyword evidence="3" id="KW-0489">Methyltransferase</keyword>
<dbReference type="GO" id="GO:0008168">
    <property type="term" value="F:methyltransferase activity"/>
    <property type="evidence" value="ECO:0007669"/>
    <property type="project" value="UniProtKB-KW"/>
</dbReference>
<accession>A0A1J7IEG8</accession>
<feature type="active site" description="Proton donor; for dehydratase activity" evidence="8">
    <location>
        <position position="1165"/>
    </location>
</feature>
<dbReference type="InterPro" id="IPR009081">
    <property type="entry name" value="PP-bd_ACP"/>
</dbReference>
<dbReference type="PANTHER" id="PTHR43775:SF20">
    <property type="entry name" value="HYBRID PKS-NRPS SYNTHETASE APDA"/>
    <property type="match status" value="1"/>
</dbReference>
<dbReference type="Pfam" id="PF02801">
    <property type="entry name" value="Ketoacyl-synt_C"/>
    <property type="match status" value="1"/>
</dbReference>
<dbReference type="InterPro" id="IPR014030">
    <property type="entry name" value="Ketoacyl_synth_N"/>
</dbReference>
<protein>
    <submittedName>
        <fullName evidence="13">Lovastatin nonaketide synthase</fullName>
    </submittedName>
</protein>
<dbReference type="Pfam" id="PF00668">
    <property type="entry name" value="Condensation"/>
    <property type="match status" value="1"/>
</dbReference>
<dbReference type="Gene3D" id="3.40.50.720">
    <property type="entry name" value="NAD(P)-binding Rossmann-like Domain"/>
    <property type="match status" value="1"/>
</dbReference>
<dbReference type="SUPFAM" id="SSF52151">
    <property type="entry name" value="FabD/lysophospholipase-like"/>
    <property type="match status" value="1"/>
</dbReference>
<dbReference type="GO" id="GO:0004315">
    <property type="term" value="F:3-oxoacyl-[acyl-carrier-protein] synthase activity"/>
    <property type="evidence" value="ECO:0007669"/>
    <property type="project" value="InterPro"/>
</dbReference>
<dbReference type="InterPro" id="IPR016036">
    <property type="entry name" value="Malonyl_transacylase_ACP-bd"/>
</dbReference>
<dbReference type="InterPro" id="IPR020806">
    <property type="entry name" value="PKS_PP-bd"/>
</dbReference>
<evidence type="ECO:0000256" key="6">
    <source>
        <dbReference type="ARBA" id="ARBA00023002"/>
    </source>
</evidence>
<evidence type="ECO:0000313" key="14">
    <source>
        <dbReference type="Proteomes" id="UP000182658"/>
    </source>
</evidence>
<dbReference type="InterPro" id="IPR016035">
    <property type="entry name" value="Acyl_Trfase/lysoPLipase"/>
</dbReference>
<dbReference type="InterPro" id="IPR057326">
    <property type="entry name" value="KR_dom"/>
</dbReference>
<dbReference type="InterPro" id="IPR049551">
    <property type="entry name" value="PKS_DH_C"/>
</dbReference>
<dbReference type="Pfam" id="PF14765">
    <property type="entry name" value="PS-DH"/>
    <property type="match status" value="1"/>
</dbReference>
<dbReference type="STRING" id="1408157.A0A1J7IEG8"/>
<keyword evidence="6" id="KW-0560">Oxidoreductase</keyword>
<keyword evidence="1" id="KW-0596">Phosphopantetheine</keyword>
<dbReference type="InterPro" id="IPR049552">
    <property type="entry name" value="PKS_DH_N"/>
</dbReference>
<dbReference type="InterPro" id="IPR020807">
    <property type="entry name" value="PKS_DH"/>
</dbReference>
<dbReference type="SMART" id="SM00823">
    <property type="entry name" value="PKS_PP"/>
    <property type="match status" value="1"/>
</dbReference>
<dbReference type="SMART" id="SM00826">
    <property type="entry name" value="PKS_DH"/>
    <property type="match status" value="1"/>
</dbReference>
<dbReference type="CDD" id="cd02440">
    <property type="entry name" value="AdoMet_MTases"/>
    <property type="match status" value="1"/>
</dbReference>
<dbReference type="SUPFAM" id="SSF53335">
    <property type="entry name" value="S-adenosyl-L-methionine-dependent methyltransferases"/>
    <property type="match status" value="1"/>
</dbReference>
<dbReference type="OrthoDB" id="329835at2759"/>
<dbReference type="InterPro" id="IPR001227">
    <property type="entry name" value="Ac_transferase_dom_sf"/>
</dbReference>
<dbReference type="SUPFAM" id="SSF55048">
    <property type="entry name" value="Probable ACP-binding domain of malonyl-CoA ACP transacylase"/>
    <property type="match status" value="1"/>
</dbReference>
<dbReference type="GO" id="GO:0031177">
    <property type="term" value="F:phosphopantetheine binding"/>
    <property type="evidence" value="ECO:0007669"/>
    <property type="project" value="InterPro"/>
</dbReference>
<name>A0A1J7IEG8_9PEZI</name>
<dbReference type="InterPro" id="IPR050091">
    <property type="entry name" value="PKS_NRPS_Biosynth_Enz"/>
</dbReference>
<feature type="compositionally biased region" description="Low complexity" evidence="9">
    <location>
        <begin position="2531"/>
        <end position="2542"/>
    </location>
</feature>
<feature type="region of interest" description="N-terminal hotdog fold" evidence="8">
    <location>
        <begin position="949"/>
        <end position="1083"/>
    </location>
</feature>
<feature type="domain" description="Ketosynthase family 3 (KS3)" evidence="11">
    <location>
        <begin position="8"/>
        <end position="444"/>
    </location>
</feature>
<dbReference type="GO" id="GO:0006633">
    <property type="term" value="P:fatty acid biosynthetic process"/>
    <property type="evidence" value="ECO:0007669"/>
    <property type="project" value="InterPro"/>
</dbReference>
<evidence type="ECO:0000313" key="13">
    <source>
        <dbReference type="EMBL" id="OIW25675.1"/>
    </source>
</evidence>
<dbReference type="FunFam" id="3.40.47.10:FF:000019">
    <property type="entry name" value="Polyketide synthase type I"/>
    <property type="match status" value="1"/>
</dbReference>
<dbReference type="InterPro" id="IPR020841">
    <property type="entry name" value="PKS_Beta-ketoAc_synthase_dom"/>
</dbReference>
<dbReference type="Proteomes" id="UP000182658">
    <property type="component" value="Unassembled WGS sequence"/>
</dbReference>
<dbReference type="InterPro" id="IPR001242">
    <property type="entry name" value="Condensation_dom"/>
</dbReference>
<dbReference type="SUPFAM" id="SSF52777">
    <property type="entry name" value="CoA-dependent acyltransferases"/>
    <property type="match status" value="2"/>
</dbReference>
<dbReference type="Gene3D" id="3.30.70.3290">
    <property type="match status" value="1"/>
</dbReference>
<dbReference type="Pfam" id="PF16197">
    <property type="entry name" value="KAsynt_C_assoc"/>
    <property type="match status" value="1"/>
</dbReference>
<dbReference type="Gene3D" id="3.10.129.110">
    <property type="entry name" value="Polyketide synthase dehydratase"/>
    <property type="match status" value="1"/>
</dbReference>
<dbReference type="Gene3D" id="3.40.50.11460">
    <property type="match status" value="1"/>
</dbReference>
<dbReference type="Gene3D" id="3.30.559.10">
    <property type="entry name" value="Chloramphenicol acetyltransferase-like domain"/>
    <property type="match status" value="1"/>
</dbReference>
<evidence type="ECO:0000259" key="11">
    <source>
        <dbReference type="PROSITE" id="PS52004"/>
    </source>
</evidence>
<dbReference type="Pfam" id="PF08242">
    <property type="entry name" value="Methyltransf_12"/>
    <property type="match status" value="1"/>
</dbReference>
<evidence type="ECO:0000259" key="10">
    <source>
        <dbReference type="PROSITE" id="PS50075"/>
    </source>
</evidence>
<feature type="active site" description="Proton acceptor; for dehydratase activity" evidence="8">
    <location>
        <position position="979"/>
    </location>
</feature>